<evidence type="ECO:0000313" key="13">
    <source>
        <dbReference type="Proteomes" id="UP000009222"/>
    </source>
</evidence>
<keyword evidence="7" id="KW-0653">Protein transport</keyword>
<feature type="domain" description="TonB C-terminal" evidence="11">
    <location>
        <begin position="123"/>
        <end position="209"/>
    </location>
</feature>
<dbReference type="InterPro" id="IPR037682">
    <property type="entry name" value="TonB_C"/>
</dbReference>
<evidence type="ECO:0000256" key="3">
    <source>
        <dbReference type="ARBA" id="ARBA00022448"/>
    </source>
</evidence>
<keyword evidence="3" id="KW-0813">Transport</keyword>
<dbReference type="Gene3D" id="3.30.1150.10">
    <property type="match status" value="1"/>
</dbReference>
<dbReference type="GO" id="GO:0098797">
    <property type="term" value="C:plasma membrane protein complex"/>
    <property type="evidence" value="ECO:0007669"/>
    <property type="project" value="TreeGrafter"/>
</dbReference>
<dbReference type="Pfam" id="PF03544">
    <property type="entry name" value="TonB_C"/>
    <property type="match status" value="1"/>
</dbReference>
<name>F5YEP5_LEAAZ</name>
<evidence type="ECO:0000256" key="5">
    <source>
        <dbReference type="ARBA" id="ARBA00022519"/>
    </source>
</evidence>
<dbReference type="PROSITE" id="PS52015">
    <property type="entry name" value="TONB_CTD"/>
    <property type="match status" value="1"/>
</dbReference>
<dbReference type="eggNOG" id="COG0810">
    <property type="taxonomic scope" value="Bacteria"/>
</dbReference>
<evidence type="ECO:0000256" key="1">
    <source>
        <dbReference type="ARBA" id="ARBA00004383"/>
    </source>
</evidence>
<dbReference type="EMBL" id="CP001841">
    <property type="protein sequence ID" value="AEF82694.1"/>
    <property type="molecule type" value="Genomic_DNA"/>
</dbReference>
<dbReference type="PANTHER" id="PTHR33446">
    <property type="entry name" value="PROTEIN TONB-RELATED"/>
    <property type="match status" value="1"/>
</dbReference>
<dbReference type="GO" id="GO:0031992">
    <property type="term" value="F:energy transducer activity"/>
    <property type="evidence" value="ECO:0007669"/>
    <property type="project" value="TreeGrafter"/>
</dbReference>
<accession>F5YEP5</accession>
<dbReference type="GO" id="GO:0015031">
    <property type="term" value="P:protein transport"/>
    <property type="evidence" value="ECO:0007669"/>
    <property type="project" value="UniProtKB-KW"/>
</dbReference>
<evidence type="ECO:0000256" key="4">
    <source>
        <dbReference type="ARBA" id="ARBA00022475"/>
    </source>
</evidence>
<dbReference type="PANTHER" id="PTHR33446:SF2">
    <property type="entry name" value="PROTEIN TONB"/>
    <property type="match status" value="1"/>
</dbReference>
<dbReference type="AlphaFoldDB" id="F5YEP5"/>
<keyword evidence="5" id="KW-0997">Cell inner membrane</keyword>
<evidence type="ECO:0000259" key="11">
    <source>
        <dbReference type="PROSITE" id="PS52015"/>
    </source>
</evidence>
<evidence type="ECO:0000256" key="2">
    <source>
        <dbReference type="ARBA" id="ARBA00006555"/>
    </source>
</evidence>
<evidence type="ECO:0000256" key="6">
    <source>
        <dbReference type="ARBA" id="ARBA00022692"/>
    </source>
</evidence>
<reference evidence="12 13" key="2">
    <citation type="journal article" date="2011" name="ISME J.">
        <title>RNA-seq reveals cooperative metabolic interactions between two termite-gut spirochete species in co-culture.</title>
        <authorList>
            <person name="Rosenthal A.Z."/>
            <person name="Matson E.G."/>
            <person name="Eldar A."/>
            <person name="Leadbetter J.R."/>
        </authorList>
    </citation>
    <scope>NUCLEOTIDE SEQUENCE [LARGE SCALE GENOMIC DNA]</scope>
    <source>
        <strain evidence="13">ATCC BAA-888 / DSM 13862 / ZAS-9</strain>
    </source>
</reference>
<dbReference type="GO" id="GO:0055085">
    <property type="term" value="P:transmembrane transport"/>
    <property type="evidence" value="ECO:0007669"/>
    <property type="project" value="InterPro"/>
</dbReference>
<feature type="region of interest" description="Disordered" evidence="10">
    <location>
        <begin position="88"/>
        <end position="109"/>
    </location>
</feature>
<protein>
    <submittedName>
        <fullName evidence="12">TonB family protein</fullName>
    </submittedName>
</protein>
<keyword evidence="8" id="KW-1133">Transmembrane helix</keyword>
<keyword evidence="4" id="KW-1003">Cell membrane</keyword>
<reference evidence="13" key="1">
    <citation type="submission" date="2009-12" db="EMBL/GenBank/DDBJ databases">
        <title>Complete sequence of Treponema azotonutricium strain ZAS-9.</title>
        <authorList>
            <person name="Tetu S.G."/>
            <person name="Matson E."/>
            <person name="Ren Q."/>
            <person name="Seshadri R."/>
            <person name="Elbourne L."/>
            <person name="Hassan K.A."/>
            <person name="Durkin A."/>
            <person name="Radune D."/>
            <person name="Mohamoud Y."/>
            <person name="Shay R."/>
            <person name="Jin S."/>
            <person name="Zhang X."/>
            <person name="Lucey K."/>
            <person name="Ballor N.R."/>
            <person name="Ottesen E."/>
            <person name="Rosenthal R."/>
            <person name="Allen A."/>
            <person name="Leadbetter J.R."/>
            <person name="Paulsen I.T."/>
        </authorList>
    </citation>
    <scope>NUCLEOTIDE SEQUENCE [LARGE SCALE GENOMIC DNA]</scope>
    <source>
        <strain evidence="13">ATCC BAA-888 / DSM 13862 / ZAS-9</strain>
    </source>
</reference>
<evidence type="ECO:0000256" key="9">
    <source>
        <dbReference type="ARBA" id="ARBA00023136"/>
    </source>
</evidence>
<organism evidence="12 13">
    <name type="scientific">Leadbettera azotonutricia (strain ATCC BAA-888 / DSM 13862 / ZAS-9)</name>
    <name type="common">Treponema azotonutricium</name>
    <dbReference type="NCBI Taxonomy" id="545695"/>
    <lineage>
        <taxon>Bacteria</taxon>
        <taxon>Pseudomonadati</taxon>
        <taxon>Spirochaetota</taxon>
        <taxon>Spirochaetia</taxon>
        <taxon>Spirochaetales</taxon>
        <taxon>Breznakiellaceae</taxon>
        <taxon>Leadbettera</taxon>
    </lineage>
</organism>
<comment type="subcellular location">
    <subcellularLocation>
        <location evidence="1">Cell inner membrane</location>
        <topology evidence="1">Single-pass membrane protein</topology>
        <orientation evidence="1">Periplasmic side</orientation>
    </subcellularLocation>
</comment>
<dbReference type="HOGENOM" id="CLU_1170247_0_0_12"/>
<gene>
    <name evidence="12" type="ordered locus">TREAZ_1465</name>
</gene>
<dbReference type="RefSeq" id="WP_015710548.1">
    <property type="nucleotide sequence ID" value="NC_015577.1"/>
</dbReference>
<comment type="similarity">
    <text evidence="2">Belongs to the TonB family.</text>
</comment>
<dbReference type="KEGG" id="taz:TREAZ_1465"/>
<dbReference type="InterPro" id="IPR006260">
    <property type="entry name" value="TonB/TolA_C"/>
</dbReference>
<keyword evidence="6" id="KW-0812">Transmembrane</keyword>
<dbReference type="InterPro" id="IPR051045">
    <property type="entry name" value="TonB-dependent_transducer"/>
</dbReference>
<sequence length="209" mass="23272">MFLFSIILHGGIFLFFAFNPDTHQKKEAGETKPFSLVNIVLLEPEEPAPASLTVFQDIQTEEYIPLDEIPEILQEAAFVENDTGSSSVIPAENDSKSANMGAARDTSTQNTVNTAVRKAYLDRNLKDIQRRIRDRLIYPSQARRAGIRGTVELSFIMLINGSVRDVQVLTSSGQEMLDIAAIETIYAAAPFRPPPEEMKLIIPITYSLK</sequence>
<dbReference type="SUPFAM" id="SSF74653">
    <property type="entry name" value="TolA/TonB C-terminal domain"/>
    <property type="match status" value="1"/>
</dbReference>
<keyword evidence="9" id="KW-0472">Membrane</keyword>
<proteinExistence type="inferred from homology"/>
<evidence type="ECO:0000256" key="10">
    <source>
        <dbReference type="SAM" id="MobiDB-lite"/>
    </source>
</evidence>
<dbReference type="NCBIfam" id="TIGR01352">
    <property type="entry name" value="tonB_Cterm"/>
    <property type="match status" value="1"/>
</dbReference>
<dbReference type="Proteomes" id="UP000009222">
    <property type="component" value="Chromosome"/>
</dbReference>
<evidence type="ECO:0000256" key="7">
    <source>
        <dbReference type="ARBA" id="ARBA00022927"/>
    </source>
</evidence>
<dbReference type="InParanoid" id="F5YEP5"/>
<evidence type="ECO:0000313" key="12">
    <source>
        <dbReference type="EMBL" id="AEF82694.1"/>
    </source>
</evidence>
<evidence type="ECO:0000256" key="8">
    <source>
        <dbReference type="ARBA" id="ARBA00022989"/>
    </source>
</evidence>
<keyword evidence="13" id="KW-1185">Reference proteome</keyword>
<dbReference type="STRING" id="545695.TREAZ_1465"/>